<keyword evidence="2" id="KW-1185">Reference proteome</keyword>
<evidence type="ECO:0000313" key="1">
    <source>
        <dbReference type="EMBL" id="SCC33981.1"/>
    </source>
</evidence>
<reference evidence="1 2" key="1">
    <citation type="submission" date="2016-08" db="EMBL/GenBank/DDBJ databases">
        <authorList>
            <person name="Seilhamer J.J."/>
        </authorList>
    </citation>
    <scope>NUCLEOTIDE SEQUENCE [LARGE SCALE GENOMIC DNA]</scope>
    <source>
        <strain evidence="1 2">A37T2</strain>
    </source>
</reference>
<dbReference type="AlphaFoldDB" id="A0A1C4DRQ5"/>
<dbReference type="EMBL" id="FMAR01000006">
    <property type="protein sequence ID" value="SCC33981.1"/>
    <property type="molecule type" value="Genomic_DNA"/>
</dbReference>
<dbReference type="RefSeq" id="WP_089711905.1">
    <property type="nucleotide sequence ID" value="NZ_FMAR01000006.1"/>
</dbReference>
<dbReference type="PROSITE" id="PS51257">
    <property type="entry name" value="PROKAR_LIPOPROTEIN"/>
    <property type="match status" value="1"/>
</dbReference>
<dbReference type="OrthoDB" id="666341at2"/>
<name>A0A1C4DRQ5_9BACT</name>
<organism evidence="1 2">
    <name type="scientific">Chitinophaga costaii</name>
    <dbReference type="NCBI Taxonomy" id="1335309"/>
    <lineage>
        <taxon>Bacteria</taxon>
        <taxon>Pseudomonadati</taxon>
        <taxon>Bacteroidota</taxon>
        <taxon>Chitinophagia</taxon>
        <taxon>Chitinophagales</taxon>
        <taxon>Chitinophagaceae</taxon>
        <taxon>Chitinophaga</taxon>
    </lineage>
</organism>
<protein>
    <submittedName>
        <fullName evidence="1">Uncharacterized protein</fullName>
    </submittedName>
</protein>
<dbReference type="STRING" id="1335309.GA0116948_10669"/>
<gene>
    <name evidence="1" type="ORF">GA0116948_10669</name>
</gene>
<dbReference type="Proteomes" id="UP000242818">
    <property type="component" value="Unassembled WGS sequence"/>
</dbReference>
<proteinExistence type="predicted"/>
<accession>A0A1C4DRQ5</accession>
<sequence>MKRLLYALLAIAAFTGCSKDHDNTSTPSKECMADKLQLTYASTDDVPSLHTVIITFDVKNTGSKKYDVGAGSTAVYVKLEATTTNGKTYSGDDILTVTSLDAGATASASAIVDYGAGNAYKSYKVVEVYCK</sequence>
<evidence type="ECO:0000313" key="2">
    <source>
        <dbReference type="Proteomes" id="UP000242818"/>
    </source>
</evidence>